<dbReference type="KEGG" id="blac:94345669"/>
<organism evidence="1 2">
    <name type="scientific">Bremia lactucae</name>
    <name type="common">Lettuce downy mildew</name>
    <dbReference type="NCBI Taxonomy" id="4779"/>
    <lineage>
        <taxon>Eukaryota</taxon>
        <taxon>Sar</taxon>
        <taxon>Stramenopiles</taxon>
        <taxon>Oomycota</taxon>
        <taxon>Peronosporomycetes</taxon>
        <taxon>Peronosporales</taxon>
        <taxon>Peronosporaceae</taxon>
        <taxon>Bremia</taxon>
    </lineage>
</organism>
<evidence type="ECO:0000313" key="2">
    <source>
        <dbReference type="Proteomes" id="UP000294530"/>
    </source>
</evidence>
<evidence type="ECO:0000313" key="1">
    <source>
        <dbReference type="EMBL" id="TDH66727.1"/>
    </source>
</evidence>
<dbReference type="GeneID" id="94345669"/>
<proteinExistence type="predicted"/>
<dbReference type="OrthoDB" id="119732at2759"/>
<protein>
    <submittedName>
        <fullName evidence="1">Uncharacterized protein</fullName>
    </submittedName>
</protein>
<dbReference type="AlphaFoldDB" id="A0A976FH98"/>
<dbReference type="EMBL" id="SHOA02000014">
    <property type="protein sequence ID" value="TDH66727.1"/>
    <property type="molecule type" value="Genomic_DNA"/>
</dbReference>
<name>A0A976FH98_BRELC</name>
<dbReference type="Proteomes" id="UP000294530">
    <property type="component" value="Unassembled WGS sequence"/>
</dbReference>
<sequence>MGLCSSKSIATTEVVPFVAPDRCAFEAEVNEANNGINEMLMDRVHEASVNKSKALVVGTKVLLRYPENAVTQYSPALLQKISHSADDIPISSTYHRVHSAEVAMQEEKRQEEVRREAEQRALEVREYISALQIASTDV</sequence>
<keyword evidence="2" id="KW-1185">Reference proteome</keyword>
<comment type="caution">
    <text evidence="1">The sequence shown here is derived from an EMBL/GenBank/DDBJ whole genome shotgun (WGS) entry which is preliminary data.</text>
</comment>
<reference evidence="1 2" key="1">
    <citation type="journal article" date="2021" name="Genome Biol.">
        <title>AFLAP: assembly-free linkage analysis pipeline using k-mers from genome sequencing data.</title>
        <authorList>
            <person name="Fletcher K."/>
            <person name="Zhang L."/>
            <person name="Gil J."/>
            <person name="Han R."/>
            <person name="Cavanaugh K."/>
            <person name="Michelmore R."/>
        </authorList>
    </citation>
    <scope>NUCLEOTIDE SEQUENCE [LARGE SCALE GENOMIC DNA]</scope>
    <source>
        <strain evidence="1 2">SF5</strain>
    </source>
</reference>
<gene>
    <name evidence="1" type="ORF">CCR75_001897</name>
</gene>
<accession>A0A976FH98</accession>
<dbReference type="RefSeq" id="XP_067816226.1">
    <property type="nucleotide sequence ID" value="XM_067959998.1"/>
</dbReference>